<proteinExistence type="predicted"/>
<accession>A0ABU9GMJ1</accession>
<dbReference type="Proteomes" id="UP001369082">
    <property type="component" value="Unassembled WGS sequence"/>
</dbReference>
<organism evidence="2 3">
    <name type="scientific">Psychromonas aquatilis</name>
    <dbReference type="NCBI Taxonomy" id="2005072"/>
    <lineage>
        <taxon>Bacteria</taxon>
        <taxon>Pseudomonadati</taxon>
        <taxon>Pseudomonadota</taxon>
        <taxon>Gammaproteobacteria</taxon>
        <taxon>Alteromonadales</taxon>
        <taxon>Psychromonadaceae</taxon>
        <taxon>Psychromonas</taxon>
    </lineage>
</organism>
<feature type="transmembrane region" description="Helical" evidence="1">
    <location>
        <begin position="97"/>
        <end position="118"/>
    </location>
</feature>
<dbReference type="RefSeq" id="WP_341596550.1">
    <property type="nucleotide sequence ID" value="NZ_JBAKAZ010000006.1"/>
</dbReference>
<feature type="transmembrane region" description="Helical" evidence="1">
    <location>
        <begin position="174"/>
        <end position="198"/>
    </location>
</feature>
<keyword evidence="1" id="KW-0812">Transmembrane</keyword>
<evidence type="ECO:0000313" key="3">
    <source>
        <dbReference type="Proteomes" id="UP001369082"/>
    </source>
</evidence>
<evidence type="ECO:0000256" key="1">
    <source>
        <dbReference type="SAM" id="Phobius"/>
    </source>
</evidence>
<protein>
    <submittedName>
        <fullName evidence="2">DUF2868 domain-containing protein</fullName>
    </submittedName>
</protein>
<reference evidence="2 3" key="1">
    <citation type="submission" date="2024-02" db="EMBL/GenBank/DDBJ databases">
        <title>Bacteria isolated from the canopy kelp, Nereocystis luetkeana.</title>
        <authorList>
            <person name="Pfister C.A."/>
            <person name="Younker I.T."/>
            <person name="Light S.H."/>
        </authorList>
    </citation>
    <scope>NUCLEOTIDE SEQUENCE [LARGE SCALE GENOMIC DNA]</scope>
    <source>
        <strain evidence="2 3">TI.1.05</strain>
    </source>
</reference>
<dbReference type="Pfam" id="PF11067">
    <property type="entry name" value="DUF2868"/>
    <property type="match status" value="1"/>
</dbReference>
<keyword evidence="3" id="KW-1185">Reference proteome</keyword>
<gene>
    <name evidence="2" type="ORF">V6256_02885</name>
</gene>
<sequence>MDQYQQRIVTEGIRVIENDSPADSFNADYSELSFDAALAKRTQLAELRYQVTPVFFHFKQLFRRFSVLVSLIFLMIGATSVSQFLVNNAGTQINFFWAILLFIVPNLLSLLIWLIFYFRKVNLNISWIANLSLSGVRGLDKLHHKLTSKHDYYTKLFQFYFDHRFISYMGKAQLSFISHLWWSCYLLGATCSLLVVLATHQVDFIWETTILSADVFAQLTSMLTLLPNLLGISVPHSADVTNAGISIVNTLEIAQANRISWANLLIFSLIVYGLLPRILLMFTFKQKIKYQQKKFKINYSLPYYIQLKSLLQPIVHHRFISDPDVSSILDKENSAVIDKFYNQHLTMPLDAYPLAIELNKSTLLAAQQHADQYYSINLTNILDSESQQYALSELTMSDKSDLVLYVDIRRAPDRGWLSLVNKLYYKDATKLYLVLLGTEPLQNNQKRLERLQDWLEAANKVHISSSRVTYIHPNNKSEG</sequence>
<feature type="transmembrane region" description="Helical" evidence="1">
    <location>
        <begin position="65"/>
        <end position="85"/>
    </location>
</feature>
<keyword evidence="1" id="KW-1133">Transmembrane helix</keyword>
<dbReference type="InterPro" id="IPR021296">
    <property type="entry name" value="DUF2868"/>
</dbReference>
<evidence type="ECO:0000313" key="2">
    <source>
        <dbReference type="EMBL" id="MEL0628542.1"/>
    </source>
</evidence>
<keyword evidence="1" id="KW-0472">Membrane</keyword>
<feature type="transmembrane region" description="Helical" evidence="1">
    <location>
        <begin position="261"/>
        <end position="284"/>
    </location>
</feature>
<dbReference type="EMBL" id="JBAKAZ010000006">
    <property type="protein sequence ID" value="MEL0628542.1"/>
    <property type="molecule type" value="Genomic_DNA"/>
</dbReference>
<name>A0ABU9GMJ1_9GAMM</name>
<comment type="caution">
    <text evidence="2">The sequence shown here is derived from an EMBL/GenBank/DDBJ whole genome shotgun (WGS) entry which is preliminary data.</text>
</comment>